<proteinExistence type="predicted"/>
<dbReference type="SMART" id="SM00267">
    <property type="entry name" value="GGDEF"/>
    <property type="match status" value="1"/>
</dbReference>
<dbReference type="InterPro" id="IPR000160">
    <property type="entry name" value="GGDEF_dom"/>
</dbReference>
<accession>A0A1H9MG35</accession>
<dbReference type="FunFam" id="3.30.70.270:FF:000001">
    <property type="entry name" value="Diguanylate cyclase domain protein"/>
    <property type="match status" value="1"/>
</dbReference>
<evidence type="ECO:0000313" key="3">
    <source>
        <dbReference type="EMBL" id="SER22123.1"/>
    </source>
</evidence>
<dbReference type="PROSITE" id="PS50887">
    <property type="entry name" value="GGDEF"/>
    <property type="match status" value="1"/>
</dbReference>
<sequence>MRIINGAKTIISLLKELGSMKPVEKADFYKSKCEYYQGIVELSLVVASLTSICFLYSDYMINGTVLTTIIPRLFILVFIAAFFIVTHYSSSFRTMIVMDFVLGHGMCVTASWTAYKLVDNSNSITGIIIVNLIWLVIGLVATPRDNVINGIVYIVEIYITNLFNHYTNYEQILALEIPCIIGITVVNYVMAAFYLDHYKVSQNLEKALVTDPLTQVYNRHVLDQIISDNAIKYSSPDDNIAVAMLDIDDFKKINDENGHYTGDLVLMYMGLKLSKETHKDDYVIRYGGEEFVIILRNCSVTDARVRMEQFRTDIENALDTPIPFTISVGVSSYDGDYLKALQKVDEALYKAKNTGKNKVIVL</sequence>
<dbReference type="AlphaFoldDB" id="A0A1H9MG35"/>
<reference evidence="3 4" key="1">
    <citation type="submission" date="2016-10" db="EMBL/GenBank/DDBJ databases">
        <authorList>
            <person name="de Groot N.N."/>
        </authorList>
    </citation>
    <scope>NUCLEOTIDE SEQUENCE [LARGE SCALE GENOMIC DNA]</scope>
    <source>
        <strain evidence="3 4">AR40</strain>
    </source>
</reference>
<gene>
    <name evidence="3" type="ORF">SAMN04487884_10374</name>
</gene>
<feature type="transmembrane region" description="Helical" evidence="1">
    <location>
        <begin position="69"/>
        <end position="89"/>
    </location>
</feature>
<organism evidence="3 4">
    <name type="scientific">Butyrivibrio fibrisolvens</name>
    <dbReference type="NCBI Taxonomy" id="831"/>
    <lineage>
        <taxon>Bacteria</taxon>
        <taxon>Bacillati</taxon>
        <taxon>Bacillota</taxon>
        <taxon>Clostridia</taxon>
        <taxon>Lachnospirales</taxon>
        <taxon>Lachnospiraceae</taxon>
        <taxon>Butyrivibrio</taxon>
    </lineage>
</organism>
<dbReference type="Pfam" id="PF00990">
    <property type="entry name" value="GGDEF"/>
    <property type="match status" value="1"/>
</dbReference>
<dbReference type="InterPro" id="IPR043128">
    <property type="entry name" value="Rev_trsase/Diguanyl_cyclase"/>
</dbReference>
<dbReference type="CDD" id="cd01949">
    <property type="entry name" value="GGDEF"/>
    <property type="match status" value="1"/>
</dbReference>
<protein>
    <submittedName>
        <fullName evidence="3">Diguanylate cyclase (GGDEF) domain-containing protein</fullName>
    </submittedName>
</protein>
<evidence type="ECO:0000313" key="4">
    <source>
        <dbReference type="Proteomes" id="UP000182584"/>
    </source>
</evidence>
<evidence type="ECO:0000256" key="1">
    <source>
        <dbReference type="SAM" id="Phobius"/>
    </source>
</evidence>
<dbReference type="NCBIfam" id="TIGR00254">
    <property type="entry name" value="GGDEF"/>
    <property type="match status" value="1"/>
</dbReference>
<dbReference type="Proteomes" id="UP000182584">
    <property type="component" value="Unassembled WGS sequence"/>
</dbReference>
<keyword evidence="1" id="KW-1133">Transmembrane helix</keyword>
<dbReference type="GO" id="GO:0043709">
    <property type="term" value="P:cell adhesion involved in single-species biofilm formation"/>
    <property type="evidence" value="ECO:0007669"/>
    <property type="project" value="TreeGrafter"/>
</dbReference>
<dbReference type="OrthoDB" id="9804955at2"/>
<feature type="transmembrane region" description="Helical" evidence="1">
    <location>
        <begin position="147"/>
        <end position="166"/>
    </location>
</feature>
<dbReference type="GO" id="GO:1902201">
    <property type="term" value="P:negative regulation of bacterial-type flagellum-dependent cell motility"/>
    <property type="evidence" value="ECO:0007669"/>
    <property type="project" value="TreeGrafter"/>
</dbReference>
<dbReference type="InterPro" id="IPR050469">
    <property type="entry name" value="Diguanylate_Cyclase"/>
</dbReference>
<keyword evidence="1" id="KW-0472">Membrane</keyword>
<feature type="domain" description="GGDEF" evidence="2">
    <location>
        <begin position="238"/>
        <end position="362"/>
    </location>
</feature>
<dbReference type="PANTHER" id="PTHR45138:SF9">
    <property type="entry name" value="DIGUANYLATE CYCLASE DGCM-RELATED"/>
    <property type="match status" value="1"/>
</dbReference>
<dbReference type="SUPFAM" id="SSF55073">
    <property type="entry name" value="Nucleotide cyclase"/>
    <property type="match status" value="1"/>
</dbReference>
<keyword evidence="1" id="KW-0812">Transmembrane</keyword>
<dbReference type="GO" id="GO:0052621">
    <property type="term" value="F:diguanylate cyclase activity"/>
    <property type="evidence" value="ECO:0007669"/>
    <property type="project" value="TreeGrafter"/>
</dbReference>
<dbReference type="Gene3D" id="3.30.70.270">
    <property type="match status" value="1"/>
</dbReference>
<name>A0A1H9MG35_BUTFI</name>
<feature type="transmembrane region" description="Helical" evidence="1">
    <location>
        <begin position="172"/>
        <end position="195"/>
    </location>
</feature>
<dbReference type="EMBL" id="FOGJ01000003">
    <property type="protein sequence ID" value="SER22123.1"/>
    <property type="molecule type" value="Genomic_DNA"/>
</dbReference>
<dbReference type="GO" id="GO:0005886">
    <property type="term" value="C:plasma membrane"/>
    <property type="evidence" value="ECO:0007669"/>
    <property type="project" value="TreeGrafter"/>
</dbReference>
<feature type="transmembrane region" description="Helical" evidence="1">
    <location>
        <begin position="35"/>
        <end position="57"/>
    </location>
</feature>
<feature type="transmembrane region" description="Helical" evidence="1">
    <location>
        <begin position="121"/>
        <end position="140"/>
    </location>
</feature>
<dbReference type="InterPro" id="IPR029787">
    <property type="entry name" value="Nucleotide_cyclase"/>
</dbReference>
<dbReference type="RefSeq" id="WP_074754291.1">
    <property type="nucleotide sequence ID" value="NZ_FOGJ01000003.1"/>
</dbReference>
<dbReference type="PANTHER" id="PTHR45138">
    <property type="entry name" value="REGULATORY COMPONENTS OF SENSORY TRANSDUCTION SYSTEM"/>
    <property type="match status" value="1"/>
</dbReference>
<evidence type="ECO:0000259" key="2">
    <source>
        <dbReference type="PROSITE" id="PS50887"/>
    </source>
</evidence>